<dbReference type="Proteomes" id="UP001054837">
    <property type="component" value="Unassembled WGS sequence"/>
</dbReference>
<proteinExistence type="predicted"/>
<keyword evidence="1" id="KW-0812">Transmembrane</keyword>
<evidence type="ECO:0000313" key="2">
    <source>
        <dbReference type="EMBL" id="GIY80457.1"/>
    </source>
</evidence>
<protein>
    <submittedName>
        <fullName evidence="2">Uncharacterized protein</fullName>
    </submittedName>
</protein>
<accession>A0AAV4WCB8</accession>
<comment type="caution">
    <text evidence="2">The sequence shown here is derived from an EMBL/GenBank/DDBJ whole genome shotgun (WGS) entry which is preliminary data.</text>
</comment>
<evidence type="ECO:0000313" key="3">
    <source>
        <dbReference type="Proteomes" id="UP001054837"/>
    </source>
</evidence>
<reference evidence="2 3" key="1">
    <citation type="submission" date="2021-06" db="EMBL/GenBank/DDBJ databases">
        <title>Caerostris darwini draft genome.</title>
        <authorList>
            <person name="Kono N."/>
            <person name="Arakawa K."/>
        </authorList>
    </citation>
    <scope>NUCLEOTIDE SEQUENCE [LARGE SCALE GENOMIC DNA]</scope>
</reference>
<sequence length="110" mass="12511">MSKKKKKGEESSANSRIMTLEIFSALIILYFDSFSMSHNFMNERFSTVKYYLLPIIPLKGPNCGTLEQSEALINNTTPSNTSLTAKSHGRTWKKSTSLLPKHCFGKYRLK</sequence>
<dbReference type="AlphaFoldDB" id="A0AAV4WCB8"/>
<gene>
    <name evidence="2" type="ORF">CDAR_596581</name>
</gene>
<keyword evidence="1" id="KW-0472">Membrane</keyword>
<keyword evidence="1" id="KW-1133">Transmembrane helix</keyword>
<dbReference type="EMBL" id="BPLQ01014509">
    <property type="protein sequence ID" value="GIY80457.1"/>
    <property type="molecule type" value="Genomic_DNA"/>
</dbReference>
<keyword evidence="3" id="KW-1185">Reference proteome</keyword>
<name>A0AAV4WCB8_9ARAC</name>
<feature type="transmembrane region" description="Helical" evidence="1">
    <location>
        <begin position="20"/>
        <end position="41"/>
    </location>
</feature>
<evidence type="ECO:0000256" key="1">
    <source>
        <dbReference type="SAM" id="Phobius"/>
    </source>
</evidence>
<organism evidence="2 3">
    <name type="scientific">Caerostris darwini</name>
    <dbReference type="NCBI Taxonomy" id="1538125"/>
    <lineage>
        <taxon>Eukaryota</taxon>
        <taxon>Metazoa</taxon>
        <taxon>Ecdysozoa</taxon>
        <taxon>Arthropoda</taxon>
        <taxon>Chelicerata</taxon>
        <taxon>Arachnida</taxon>
        <taxon>Araneae</taxon>
        <taxon>Araneomorphae</taxon>
        <taxon>Entelegynae</taxon>
        <taxon>Araneoidea</taxon>
        <taxon>Araneidae</taxon>
        <taxon>Caerostris</taxon>
    </lineage>
</organism>